<dbReference type="InterPro" id="IPR008173">
    <property type="entry name" value="Adenylyl_cyclase_CyaB"/>
</dbReference>
<keyword evidence="4" id="KW-1185">Reference proteome</keyword>
<dbReference type="InterPro" id="IPR033469">
    <property type="entry name" value="CYTH-like_dom_sf"/>
</dbReference>
<sequence>MEKELEVKVLGIDIDEMEEKIVNLKGELIANELQVNTLIDSTKNPIKDSVDAYLRIRETEDLFNGKVNVVLTLKKNIKNKDLRENIELNSAIEDKEIVLEILKNLGFDKIEVGYKERRSYKLNGARIDLDNWDKQTYPFPYMEIEVRDFKHLNEITSLLEIPQENISNKSIVELQEELKLL</sequence>
<dbReference type="OrthoDB" id="1953701at2"/>
<name>A0A1U7M6Q5_TISCR</name>
<dbReference type="SUPFAM" id="SSF55154">
    <property type="entry name" value="CYTH-like phosphatases"/>
    <property type="match status" value="1"/>
</dbReference>
<evidence type="ECO:0000313" key="3">
    <source>
        <dbReference type="EMBL" id="OLS02966.1"/>
    </source>
</evidence>
<dbReference type="InterPro" id="IPR023577">
    <property type="entry name" value="CYTH_domain"/>
</dbReference>
<dbReference type="PANTHER" id="PTHR21028:SF2">
    <property type="entry name" value="CYTH DOMAIN-CONTAINING PROTEIN"/>
    <property type="match status" value="1"/>
</dbReference>
<evidence type="ECO:0000256" key="1">
    <source>
        <dbReference type="SAM" id="Coils"/>
    </source>
</evidence>
<dbReference type="RefSeq" id="WP_075725825.1">
    <property type="nucleotide sequence ID" value="NZ_LTDM01000013.1"/>
</dbReference>
<dbReference type="Proteomes" id="UP000186112">
    <property type="component" value="Unassembled WGS sequence"/>
</dbReference>
<dbReference type="PROSITE" id="PS51707">
    <property type="entry name" value="CYTH"/>
    <property type="match status" value="1"/>
</dbReference>
<keyword evidence="1" id="KW-0175">Coiled coil</keyword>
<dbReference type="Pfam" id="PF01928">
    <property type="entry name" value="CYTH"/>
    <property type="match status" value="1"/>
</dbReference>
<organism evidence="3 4">
    <name type="scientific">Tissierella creatinophila DSM 6911</name>
    <dbReference type="NCBI Taxonomy" id="1123403"/>
    <lineage>
        <taxon>Bacteria</taxon>
        <taxon>Bacillati</taxon>
        <taxon>Bacillota</taxon>
        <taxon>Tissierellia</taxon>
        <taxon>Tissierellales</taxon>
        <taxon>Tissierellaceae</taxon>
        <taxon>Tissierella</taxon>
    </lineage>
</organism>
<feature type="domain" description="CYTH" evidence="2">
    <location>
        <begin position="2"/>
        <end position="177"/>
    </location>
</feature>
<evidence type="ECO:0000313" key="4">
    <source>
        <dbReference type="Proteomes" id="UP000186112"/>
    </source>
</evidence>
<dbReference type="EMBL" id="LTDM01000013">
    <property type="protein sequence ID" value="OLS02966.1"/>
    <property type="molecule type" value="Genomic_DNA"/>
</dbReference>
<dbReference type="CDD" id="cd07890">
    <property type="entry name" value="CYTH-like_AC_IV-like"/>
    <property type="match status" value="1"/>
</dbReference>
<gene>
    <name evidence="3" type="ORF">TICRE_10230</name>
</gene>
<reference evidence="3 4" key="1">
    <citation type="submission" date="2016-02" db="EMBL/GenBank/DDBJ databases">
        <title>Genome sequence of Tissierella creatinophila DSM 6911.</title>
        <authorList>
            <person name="Poehlein A."/>
            <person name="Daniel R."/>
        </authorList>
    </citation>
    <scope>NUCLEOTIDE SEQUENCE [LARGE SCALE GENOMIC DNA]</scope>
    <source>
        <strain evidence="3 4">DSM 6911</strain>
    </source>
</reference>
<dbReference type="AlphaFoldDB" id="A0A1U7M6Q5"/>
<dbReference type="Gene3D" id="2.40.320.10">
    <property type="entry name" value="Hypothetical Protein Pfu-838710-001"/>
    <property type="match status" value="1"/>
</dbReference>
<protein>
    <submittedName>
        <fullName evidence="3">CYTH domain protein</fullName>
    </submittedName>
</protein>
<comment type="caution">
    <text evidence="3">The sequence shown here is derived from an EMBL/GenBank/DDBJ whole genome shotgun (WGS) entry which is preliminary data.</text>
</comment>
<accession>A0A1U7M6Q5</accession>
<dbReference type="PANTHER" id="PTHR21028">
    <property type="entry name" value="SI:CH211-156B7.4"/>
    <property type="match status" value="1"/>
</dbReference>
<proteinExistence type="predicted"/>
<evidence type="ECO:0000259" key="2">
    <source>
        <dbReference type="PROSITE" id="PS51707"/>
    </source>
</evidence>
<feature type="coiled-coil region" evidence="1">
    <location>
        <begin position="7"/>
        <end position="34"/>
    </location>
</feature>